<dbReference type="STRING" id="1334022.SAMN04487907_101533"/>
<dbReference type="Gene3D" id="3.90.550.10">
    <property type="entry name" value="Spore Coat Polysaccharide Biosynthesis Protein SpsA, Chain A"/>
    <property type="match status" value="1"/>
</dbReference>
<dbReference type="SUPFAM" id="SSF53448">
    <property type="entry name" value="Nucleotide-diphospho-sugar transferases"/>
    <property type="match status" value="1"/>
</dbReference>
<dbReference type="InterPro" id="IPR029044">
    <property type="entry name" value="Nucleotide-diphossugar_trans"/>
</dbReference>
<dbReference type="RefSeq" id="WP_092539830.1">
    <property type="nucleotide sequence ID" value="NZ_FOKV01000001.1"/>
</dbReference>
<dbReference type="PANTHER" id="PTHR22916">
    <property type="entry name" value="GLYCOSYLTRANSFERASE"/>
    <property type="match status" value="1"/>
</dbReference>
<sequence>MQNPLVSVIMPAYNSNEFISQAIESVIAQQYKNWELIIVDDASKDATVNTVRNYVNKDARIKIFRNEINYGAGYSRNKAIKEAAGEFIAFLDADDLWKPEKLSQQLKFCLENKAKIVFSSYDRISENGESLNEIIEALPFVNYSKLIKSNYIGNLTGMYNAAKIGKVYHPEIRKRQDWAMWLEVIKKGGTAHGMEESLALYRKRKGSVSENKLEMVSYNYKIYNKVLGFGKLKSMYWILVFLGEHFFVKSRQVKSVD</sequence>
<dbReference type="Pfam" id="PF00535">
    <property type="entry name" value="Glycos_transf_2"/>
    <property type="match status" value="1"/>
</dbReference>
<dbReference type="InterPro" id="IPR001173">
    <property type="entry name" value="Glyco_trans_2-like"/>
</dbReference>
<organism evidence="2 3">
    <name type="scientific">Zunongwangia mangrovi</name>
    <dbReference type="NCBI Taxonomy" id="1334022"/>
    <lineage>
        <taxon>Bacteria</taxon>
        <taxon>Pseudomonadati</taxon>
        <taxon>Bacteroidota</taxon>
        <taxon>Flavobacteriia</taxon>
        <taxon>Flavobacteriales</taxon>
        <taxon>Flavobacteriaceae</taxon>
        <taxon>Zunongwangia</taxon>
    </lineage>
</organism>
<gene>
    <name evidence="2" type="ORF">SAMN04487907_101533</name>
</gene>
<dbReference type="GO" id="GO:0016758">
    <property type="term" value="F:hexosyltransferase activity"/>
    <property type="evidence" value="ECO:0007669"/>
    <property type="project" value="UniProtKB-ARBA"/>
</dbReference>
<dbReference type="OrthoDB" id="9815829at2"/>
<feature type="domain" description="Glycosyltransferase 2-like" evidence="1">
    <location>
        <begin position="7"/>
        <end position="136"/>
    </location>
</feature>
<proteinExistence type="predicted"/>
<dbReference type="AlphaFoldDB" id="A0A1I1DPL6"/>
<evidence type="ECO:0000259" key="1">
    <source>
        <dbReference type="Pfam" id="PF00535"/>
    </source>
</evidence>
<reference evidence="3" key="1">
    <citation type="submission" date="2016-10" db="EMBL/GenBank/DDBJ databases">
        <authorList>
            <person name="Varghese N."/>
            <person name="Submissions S."/>
        </authorList>
    </citation>
    <scope>NUCLEOTIDE SEQUENCE [LARGE SCALE GENOMIC DNA]</scope>
    <source>
        <strain evidence="3">DSM 24499</strain>
    </source>
</reference>
<keyword evidence="3" id="KW-1185">Reference proteome</keyword>
<name>A0A1I1DPL6_9FLAO</name>
<evidence type="ECO:0000313" key="3">
    <source>
        <dbReference type="Proteomes" id="UP000199438"/>
    </source>
</evidence>
<dbReference type="Proteomes" id="UP000199438">
    <property type="component" value="Unassembled WGS sequence"/>
</dbReference>
<protein>
    <recommendedName>
        <fullName evidence="1">Glycosyltransferase 2-like domain-containing protein</fullName>
    </recommendedName>
</protein>
<dbReference type="EMBL" id="FOKV01000001">
    <property type="protein sequence ID" value="SFB76784.1"/>
    <property type="molecule type" value="Genomic_DNA"/>
</dbReference>
<accession>A0A1I1DPL6</accession>
<evidence type="ECO:0000313" key="2">
    <source>
        <dbReference type="EMBL" id="SFB76784.1"/>
    </source>
</evidence>
<dbReference type="PANTHER" id="PTHR22916:SF3">
    <property type="entry name" value="UDP-GLCNAC:BETAGAL BETA-1,3-N-ACETYLGLUCOSAMINYLTRANSFERASE-LIKE PROTEIN 1"/>
    <property type="match status" value="1"/>
</dbReference>